<dbReference type="Gene3D" id="3.40.1440.10">
    <property type="entry name" value="GIY-YIG endonuclease"/>
    <property type="match status" value="1"/>
</dbReference>
<keyword evidence="2" id="KW-1185">Reference proteome</keyword>
<organism evidence="1 2">
    <name type="scientific">Mucilaginibacter arboris</name>
    <dbReference type="NCBI Taxonomy" id="2682090"/>
    <lineage>
        <taxon>Bacteria</taxon>
        <taxon>Pseudomonadati</taxon>
        <taxon>Bacteroidota</taxon>
        <taxon>Sphingobacteriia</taxon>
        <taxon>Sphingobacteriales</taxon>
        <taxon>Sphingobacteriaceae</taxon>
        <taxon>Mucilaginibacter</taxon>
    </lineage>
</organism>
<comment type="caution">
    <text evidence="1">The sequence shown here is derived from an EMBL/GenBank/DDBJ whole genome shotgun (WGS) entry which is preliminary data.</text>
</comment>
<gene>
    <name evidence="1" type="ORF">GO621_12760</name>
</gene>
<protein>
    <submittedName>
        <fullName evidence="1">GIY-YIG nuclease family protein</fullName>
    </submittedName>
</protein>
<reference evidence="1 2" key="1">
    <citation type="submission" date="2019-12" db="EMBL/GenBank/DDBJ databases">
        <title>Mucilaginibacter sp. HMF7410 genome sequencing and assembly.</title>
        <authorList>
            <person name="Kang H."/>
            <person name="Cha I."/>
            <person name="Kim H."/>
            <person name="Joh K."/>
        </authorList>
    </citation>
    <scope>NUCLEOTIDE SEQUENCE [LARGE SCALE GENOMIC DNA]</scope>
    <source>
        <strain evidence="1 2">HMF7410</strain>
    </source>
</reference>
<evidence type="ECO:0000313" key="2">
    <source>
        <dbReference type="Proteomes" id="UP000462014"/>
    </source>
</evidence>
<accession>A0A7K1SYS4</accession>
<proteinExistence type="predicted"/>
<dbReference type="AlphaFoldDB" id="A0A7K1SYS4"/>
<dbReference type="EMBL" id="WPIK01000011">
    <property type="protein sequence ID" value="MVN22407.1"/>
    <property type="molecule type" value="Genomic_DNA"/>
</dbReference>
<dbReference type="InterPro" id="IPR035901">
    <property type="entry name" value="GIY-YIG_endonuc_sf"/>
</dbReference>
<sequence>MQNLNVRSATKPGKKIMYIITDRNRNSLHVGMCSDLVKTLQFYKQMPNLFFNSSDQLNRLIYFEELNSEAVAVKRFEMVSCFTRSQKEKMIRSVNPDWVDLTLGLKYESALN</sequence>
<name>A0A7K1SYS4_9SPHI</name>
<dbReference type="RefSeq" id="WP_157567615.1">
    <property type="nucleotide sequence ID" value="NZ_WPIK01000011.1"/>
</dbReference>
<dbReference type="Proteomes" id="UP000462014">
    <property type="component" value="Unassembled WGS sequence"/>
</dbReference>
<evidence type="ECO:0000313" key="1">
    <source>
        <dbReference type="EMBL" id="MVN22407.1"/>
    </source>
</evidence>